<evidence type="ECO:0000256" key="5">
    <source>
        <dbReference type="ARBA" id="ARBA00035648"/>
    </source>
</evidence>
<keyword evidence="9" id="KW-1185">Reference proteome</keyword>
<dbReference type="NCBIfam" id="TIGR00255">
    <property type="entry name" value="YicC/YloC family endoribonuclease"/>
    <property type="match status" value="1"/>
</dbReference>
<keyword evidence="3" id="KW-0255">Endonuclease</keyword>
<dbReference type="InterPro" id="IPR013527">
    <property type="entry name" value="YicC-like_N"/>
</dbReference>
<dbReference type="InterPro" id="IPR005229">
    <property type="entry name" value="YicC/YloC-like"/>
</dbReference>
<dbReference type="Pfam" id="PF08340">
    <property type="entry name" value="YicC-like_C"/>
    <property type="match status" value="1"/>
</dbReference>
<evidence type="ECO:0000313" key="8">
    <source>
        <dbReference type="EMBL" id="MEC3862209.1"/>
    </source>
</evidence>
<proteinExistence type="inferred from homology"/>
<keyword evidence="4 8" id="KW-0378">Hydrolase</keyword>
<accession>A0ABU6HJX9</accession>
<evidence type="ECO:0000313" key="9">
    <source>
        <dbReference type="Proteomes" id="UP001348149"/>
    </source>
</evidence>
<feature type="domain" description="Endoribonuclease YicC-like C-terminal" evidence="7">
    <location>
        <begin position="180"/>
        <end position="296"/>
    </location>
</feature>
<evidence type="ECO:0000259" key="7">
    <source>
        <dbReference type="Pfam" id="PF08340"/>
    </source>
</evidence>
<evidence type="ECO:0000256" key="3">
    <source>
        <dbReference type="ARBA" id="ARBA00022759"/>
    </source>
</evidence>
<sequence length="296" mass="32044">MRQSMTGFASGQGAAHGLRWSWELRGVNGKGLDLRLRVPDWIDGLEQALKAEISAAVARGNVTLNCRVSSEDETGALTLNAAQMRSVLDAMAEIEAEAMERGLTLGPSTAADIVAVRGVLDTSAREPDVAALRTAMIADFAPVLVDFVAMRHAEGAALVEVLMRQINEIETLVEVSQEAVSSRRDEQAGKLRAALARVMDNADGVDETRVAQELALIAVKSDVTEELDRLRTHIAAARELLAAKGPVGRKFDFLMQEFNREANTLCSKSQNAELTRAGLALKTVIDQLREQVQNVE</sequence>
<dbReference type="InterPro" id="IPR013551">
    <property type="entry name" value="YicC-like_C"/>
</dbReference>
<dbReference type="GO" id="GO:0016787">
    <property type="term" value="F:hydrolase activity"/>
    <property type="evidence" value="ECO:0007669"/>
    <property type="project" value="UniProtKB-KW"/>
</dbReference>
<evidence type="ECO:0000256" key="4">
    <source>
        <dbReference type="ARBA" id="ARBA00022801"/>
    </source>
</evidence>
<protein>
    <submittedName>
        <fullName evidence="8">YicC/YloC family endoribonuclease</fullName>
        <ecNumber evidence="8">3.1.-.-</ecNumber>
    </submittedName>
</protein>
<evidence type="ECO:0000259" key="6">
    <source>
        <dbReference type="Pfam" id="PF03755"/>
    </source>
</evidence>
<dbReference type="PANTHER" id="PTHR30636:SF3">
    <property type="entry name" value="UPF0701 PROTEIN YICC"/>
    <property type="match status" value="1"/>
</dbReference>
<evidence type="ECO:0000256" key="2">
    <source>
        <dbReference type="ARBA" id="ARBA00022722"/>
    </source>
</evidence>
<name>A0ABU6HJX9_9RHOB</name>
<dbReference type="EC" id="3.1.-.-" evidence="8"/>
<dbReference type="PANTHER" id="PTHR30636">
    <property type="entry name" value="UPF0701 PROTEIN YICC"/>
    <property type="match status" value="1"/>
</dbReference>
<organism evidence="8 9">
    <name type="scientific">Mesobacterium hydrothermale</name>
    <dbReference type="NCBI Taxonomy" id="3111907"/>
    <lineage>
        <taxon>Bacteria</taxon>
        <taxon>Pseudomonadati</taxon>
        <taxon>Pseudomonadota</taxon>
        <taxon>Alphaproteobacteria</taxon>
        <taxon>Rhodobacterales</taxon>
        <taxon>Roseobacteraceae</taxon>
        <taxon>Mesobacterium</taxon>
    </lineage>
</organism>
<comment type="caution">
    <text evidence="8">The sequence shown here is derived from an EMBL/GenBank/DDBJ whole genome shotgun (WGS) entry which is preliminary data.</text>
</comment>
<dbReference type="Proteomes" id="UP001348149">
    <property type="component" value="Unassembled WGS sequence"/>
</dbReference>
<reference evidence="8 9" key="1">
    <citation type="submission" date="2024-01" db="EMBL/GenBank/DDBJ databases">
        <title>Mesobacterium rodlantinim sp. nov., isolated from shallow sea hydrothermal systems off Kueishantao Island.</title>
        <authorList>
            <person name="Su Z."/>
            <person name="Tang K."/>
        </authorList>
    </citation>
    <scope>NUCLEOTIDE SEQUENCE [LARGE SCALE GENOMIC DNA]</scope>
    <source>
        <strain evidence="8 9">TK19101</strain>
    </source>
</reference>
<evidence type="ECO:0000256" key="1">
    <source>
        <dbReference type="ARBA" id="ARBA00001968"/>
    </source>
</evidence>
<dbReference type="Pfam" id="PF03755">
    <property type="entry name" value="YicC-like_N"/>
    <property type="match status" value="1"/>
</dbReference>
<gene>
    <name evidence="8" type="ORF">VK792_13020</name>
</gene>
<feature type="domain" description="Endoribonuclease YicC-like N-terminal" evidence="6">
    <location>
        <begin position="3"/>
        <end position="159"/>
    </location>
</feature>
<keyword evidence="2" id="KW-0540">Nuclease</keyword>
<dbReference type="RefSeq" id="WP_326297946.1">
    <property type="nucleotide sequence ID" value="NZ_JAYLLH010000018.1"/>
</dbReference>
<comment type="similarity">
    <text evidence="5">Belongs to the YicC/YloC family.</text>
</comment>
<dbReference type="EMBL" id="JAYLLH010000018">
    <property type="protein sequence ID" value="MEC3862209.1"/>
    <property type="molecule type" value="Genomic_DNA"/>
</dbReference>
<comment type="cofactor">
    <cofactor evidence="1">
        <name>a divalent metal cation</name>
        <dbReference type="ChEBI" id="CHEBI:60240"/>
    </cofactor>
</comment>